<organism evidence="1 2">
    <name type="scientific">Microvirga aerophila</name>
    <dbReference type="NCBI Taxonomy" id="670291"/>
    <lineage>
        <taxon>Bacteria</taxon>
        <taxon>Pseudomonadati</taxon>
        <taxon>Pseudomonadota</taxon>
        <taxon>Alphaproteobacteria</taxon>
        <taxon>Hyphomicrobiales</taxon>
        <taxon>Methylobacteriaceae</taxon>
        <taxon>Microvirga</taxon>
    </lineage>
</organism>
<gene>
    <name evidence="1" type="ORF">MAE02_36970</name>
</gene>
<proteinExistence type="predicted"/>
<dbReference type="OrthoDB" id="10005867at2"/>
<evidence type="ECO:0000313" key="2">
    <source>
        <dbReference type="Proteomes" id="UP000321085"/>
    </source>
</evidence>
<dbReference type="RefSeq" id="WP_114188137.1">
    <property type="nucleotide sequence ID" value="NZ_BJYU01000052.1"/>
</dbReference>
<protein>
    <submittedName>
        <fullName evidence="1">Uncharacterized protein</fullName>
    </submittedName>
</protein>
<evidence type="ECO:0000313" key="1">
    <source>
        <dbReference type="EMBL" id="GEO16001.1"/>
    </source>
</evidence>
<dbReference type="EMBL" id="BJYU01000052">
    <property type="protein sequence ID" value="GEO16001.1"/>
    <property type="molecule type" value="Genomic_DNA"/>
</dbReference>
<name>A0A512BVK5_9HYPH</name>
<reference evidence="1 2" key="1">
    <citation type="submission" date="2019-07" db="EMBL/GenBank/DDBJ databases">
        <title>Whole genome shotgun sequence of Microvirga aerophila NBRC 106136.</title>
        <authorList>
            <person name="Hosoyama A."/>
            <person name="Uohara A."/>
            <person name="Ohji S."/>
            <person name="Ichikawa N."/>
        </authorList>
    </citation>
    <scope>NUCLEOTIDE SEQUENCE [LARGE SCALE GENOMIC DNA]</scope>
    <source>
        <strain evidence="1 2">NBRC 106136</strain>
    </source>
</reference>
<keyword evidence="2" id="KW-1185">Reference proteome</keyword>
<sequence>MKTAAEILTVVRASQRDIENWIARLDLSTEFKETVRGRARLFSRENALELAFIATFVRGGASPSKAAVYAAHFTSDARRLDWERTMRRWFIFPSGDLTHGRGSNAVGDLSDLEEDLGTETLTTVNVWKIIKRVNALYEWAF</sequence>
<comment type="caution">
    <text evidence="1">The sequence shown here is derived from an EMBL/GenBank/DDBJ whole genome shotgun (WGS) entry which is preliminary data.</text>
</comment>
<accession>A0A512BVK5</accession>
<dbReference type="Proteomes" id="UP000321085">
    <property type="component" value="Unassembled WGS sequence"/>
</dbReference>
<dbReference type="AlphaFoldDB" id="A0A512BVK5"/>